<feature type="domain" description="N-acetyltransferase" evidence="1">
    <location>
        <begin position="15"/>
        <end position="176"/>
    </location>
</feature>
<comment type="caution">
    <text evidence="2">The sequence shown here is derived from an EMBL/GenBank/DDBJ whole genome shotgun (WGS) entry which is preliminary data.</text>
</comment>
<dbReference type="InterPro" id="IPR051531">
    <property type="entry name" value="N-acetyltransferase"/>
</dbReference>
<evidence type="ECO:0000313" key="3">
    <source>
        <dbReference type="Proteomes" id="UP000624279"/>
    </source>
</evidence>
<dbReference type="Pfam" id="PF13302">
    <property type="entry name" value="Acetyltransf_3"/>
    <property type="match status" value="1"/>
</dbReference>
<keyword evidence="3" id="KW-1185">Reference proteome</keyword>
<organism evidence="2 3">
    <name type="scientific">Undibacterium flavidum</name>
    <dbReference type="NCBI Taxonomy" id="2762297"/>
    <lineage>
        <taxon>Bacteria</taxon>
        <taxon>Pseudomonadati</taxon>
        <taxon>Pseudomonadota</taxon>
        <taxon>Betaproteobacteria</taxon>
        <taxon>Burkholderiales</taxon>
        <taxon>Oxalobacteraceae</taxon>
        <taxon>Undibacterium</taxon>
    </lineage>
</organism>
<reference evidence="2 3" key="1">
    <citation type="submission" date="2020-08" db="EMBL/GenBank/DDBJ databases">
        <title>Novel species isolated from subtropical streams in China.</title>
        <authorList>
            <person name="Lu H."/>
        </authorList>
    </citation>
    <scope>NUCLEOTIDE SEQUENCE [LARGE SCALE GENOMIC DNA]</scope>
    <source>
        <strain evidence="2 3">LX15W</strain>
    </source>
</reference>
<dbReference type="InterPro" id="IPR000182">
    <property type="entry name" value="GNAT_dom"/>
</dbReference>
<dbReference type="Gene3D" id="3.40.630.30">
    <property type="match status" value="1"/>
</dbReference>
<proteinExistence type="predicted"/>
<evidence type="ECO:0000259" key="1">
    <source>
        <dbReference type="PROSITE" id="PS51186"/>
    </source>
</evidence>
<sequence>MSSETPFPQRHTQRFLLRQIRQEDRAQVYAALSDPRVIAHYGIAYDSEEGTQEQIDWYRQMEQNQTGCWWAICSPQAPTQILGTCGIYEIDTYNSNADIGYWLLPEHWGLGIMHECLLSVLRFAFDELQLHRLEAEIEPANIASAKLVQKLGFEWEGRRREVARREDAFLDLNYYALIAPKADAT</sequence>
<dbReference type="Proteomes" id="UP000624279">
    <property type="component" value="Unassembled WGS sequence"/>
</dbReference>
<dbReference type="PROSITE" id="PS51186">
    <property type="entry name" value="GNAT"/>
    <property type="match status" value="1"/>
</dbReference>
<dbReference type="PANTHER" id="PTHR43792:SF9">
    <property type="entry name" value="RIBOSOMAL-PROTEIN-ALANINE ACETYLTRANSFERASE"/>
    <property type="match status" value="1"/>
</dbReference>
<dbReference type="SUPFAM" id="SSF55729">
    <property type="entry name" value="Acyl-CoA N-acyltransferases (Nat)"/>
    <property type="match status" value="1"/>
</dbReference>
<protein>
    <submittedName>
        <fullName evidence="2">GNAT family N-acetyltransferase</fullName>
    </submittedName>
</protein>
<name>A0ABR6Y9T9_9BURK</name>
<evidence type="ECO:0000313" key="2">
    <source>
        <dbReference type="EMBL" id="MBC3873400.1"/>
    </source>
</evidence>
<dbReference type="InterPro" id="IPR016181">
    <property type="entry name" value="Acyl_CoA_acyltransferase"/>
</dbReference>
<dbReference type="EMBL" id="JACOGA010000006">
    <property type="protein sequence ID" value="MBC3873400.1"/>
    <property type="molecule type" value="Genomic_DNA"/>
</dbReference>
<dbReference type="PANTHER" id="PTHR43792">
    <property type="entry name" value="GNAT FAMILY, PUTATIVE (AFU_ORTHOLOGUE AFUA_3G00765)-RELATED-RELATED"/>
    <property type="match status" value="1"/>
</dbReference>
<accession>A0ABR6Y9T9</accession>
<dbReference type="RefSeq" id="WP_186941443.1">
    <property type="nucleotide sequence ID" value="NZ_JACOGA010000006.1"/>
</dbReference>
<gene>
    <name evidence="2" type="ORF">H8K55_07375</name>
</gene>